<reference evidence="1 2" key="1">
    <citation type="submission" date="2023-01" db="EMBL/GenBank/DDBJ databases">
        <title>Analysis of 21 Apiospora genomes using comparative genomics revels a genus with tremendous synthesis potential of carbohydrate active enzymes and secondary metabolites.</title>
        <authorList>
            <person name="Sorensen T."/>
        </authorList>
    </citation>
    <scope>NUCLEOTIDE SEQUENCE [LARGE SCALE GENOMIC DNA]</scope>
    <source>
        <strain evidence="1 2">CBS 117206</strain>
    </source>
</reference>
<proteinExistence type="predicted"/>
<keyword evidence="2" id="KW-1185">Reference proteome</keyword>
<accession>A0AAW0Q5F8</accession>
<dbReference type="Gene3D" id="1.25.40.10">
    <property type="entry name" value="Tetratricopeptide repeat domain"/>
    <property type="match status" value="2"/>
</dbReference>
<evidence type="ECO:0000313" key="1">
    <source>
        <dbReference type="EMBL" id="KAK8095866.1"/>
    </source>
</evidence>
<organism evidence="1 2">
    <name type="scientific">Apiospora kogelbergensis</name>
    <dbReference type="NCBI Taxonomy" id="1337665"/>
    <lineage>
        <taxon>Eukaryota</taxon>
        <taxon>Fungi</taxon>
        <taxon>Dikarya</taxon>
        <taxon>Ascomycota</taxon>
        <taxon>Pezizomycotina</taxon>
        <taxon>Sordariomycetes</taxon>
        <taxon>Xylariomycetidae</taxon>
        <taxon>Amphisphaeriales</taxon>
        <taxon>Apiosporaceae</taxon>
        <taxon>Apiospora</taxon>
    </lineage>
</organism>
<dbReference type="SUPFAM" id="SSF48452">
    <property type="entry name" value="TPR-like"/>
    <property type="match status" value="1"/>
</dbReference>
<evidence type="ECO:0000313" key="2">
    <source>
        <dbReference type="Proteomes" id="UP001392437"/>
    </source>
</evidence>
<evidence type="ECO:0008006" key="3">
    <source>
        <dbReference type="Google" id="ProtNLM"/>
    </source>
</evidence>
<sequence length="790" mass="89065">MASENNFLPMDRYVSESKELDEKYKSSRTRDICVSGLHSSELALSLTGVDDKTRWDRLADVAAWRYRLFEHSNDPIDLDEAIVAAEESLHAGPEVQAHQPFRWFRLAEYLYKRSKLNHKIEDINRSTALYETSEAWCQEQEPSTHAMVLRILGRNNNWRYDLTSSMEYLEYMVEAYSKALELYPDDPYKSMTCGNLATALRRRGNFTSSIGDLDAAISLMEIETPTGQDSICDLADLAATYAQRFLLTKNREDIDAAIERGLEALNSSESSSTLAKLHAQYCLSCSLGNRFEEYGNPDDNEEALRLSEDLEVALRLESGLNETGRFAGPAAQQVLATLALLHSRKFNAKGDIEDLNSSLDYSGKINQHPQWDFGVSARLSTELLGRYGRVTAVEDINKAIGEITLMLESMSPDDARWNLHCNLLSEFHYRRSLRTESLEDMDKSIHIMHQVLGELPDNHRRRSLGLAMMADKLRMRGVMLQELYGPQHILDIDKAIEYALEARSRSHEGTLYHANTTTVLGKCLLNRFDYSTEPQRKDIDDAINYLEYSSEFNKEADFNIGTSPAGSDAVTLHLARAYLSRSDVVENEIEKTRDMDHSMRVFEECFCDEDLKPIDRHLAGMFLATLHSMAGRSHAAVDVWKKAFTIVPALSPRTSSRQDQFNILQNIQGMSRLASSDALAAGVPASEALELLELGRGVIAGFSLEARADLSILDPDMASNFEKARSRFEAQQQHRAQGIPISGSVPELVQWASGSRDFKAAEQELQDIIKTIQANPKTRSFLGPLHTRRF</sequence>
<dbReference type="Proteomes" id="UP001392437">
    <property type="component" value="Unassembled WGS sequence"/>
</dbReference>
<dbReference type="AlphaFoldDB" id="A0AAW0Q5F8"/>
<name>A0AAW0Q5F8_9PEZI</name>
<dbReference type="InterPro" id="IPR011990">
    <property type="entry name" value="TPR-like_helical_dom_sf"/>
</dbReference>
<dbReference type="EMBL" id="JAQQWP010000011">
    <property type="protein sequence ID" value="KAK8095866.1"/>
    <property type="molecule type" value="Genomic_DNA"/>
</dbReference>
<comment type="caution">
    <text evidence="1">The sequence shown here is derived from an EMBL/GenBank/DDBJ whole genome shotgun (WGS) entry which is preliminary data.</text>
</comment>
<gene>
    <name evidence="1" type="ORF">PG999_013888</name>
</gene>
<protein>
    <recommendedName>
        <fullName evidence="3">Tetratricopeptide repeat-containing protein</fullName>
    </recommendedName>
</protein>